<dbReference type="GO" id="GO:0009252">
    <property type="term" value="P:peptidoglycan biosynthetic process"/>
    <property type="evidence" value="ECO:0007669"/>
    <property type="project" value="UniProtKB-UniRule"/>
</dbReference>
<dbReference type="PANTHER" id="PTHR43024">
    <property type="entry name" value="UDP-N-ACETYLMURAMOYL-TRIPEPTIDE--D-ALANYL-D-ALANINE LIGASE"/>
    <property type="match status" value="1"/>
</dbReference>
<dbReference type="InterPro" id="IPR036615">
    <property type="entry name" value="Mur_ligase_C_dom_sf"/>
</dbReference>
<evidence type="ECO:0000256" key="2">
    <source>
        <dbReference type="ARBA" id="ARBA00022598"/>
    </source>
</evidence>
<dbReference type="InterPro" id="IPR005863">
    <property type="entry name" value="UDP-N-AcMur_synth"/>
</dbReference>
<name>A0A1I1VRS8_9BACT</name>
<keyword evidence="6 10" id="KW-0133">Cell shape</keyword>
<evidence type="ECO:0000256" key="11">
    <source>
        <dbReference type="RuleBase" id="RU004136"/>
    </source>
</evidence>
<comment type="similarity">
    <text evidence="10">Belongs to the MurCDEF family. MurF subfamily.</text>
</comment>
<dbReference type="SUPFAM" id="SSF53623">
    <property type="entry name" value="MurD-like peptide ligases, catalytic domain"/>
    <property type="match status" value="1"/>
</dbReference>
<dbReference type="STRING" id="54.SAMN02745121_01903"/>
<evidence type="ECO:0000256" key="6">
    <source>
        <dbReference type="ARBA" id="ARBA00022960"/>
    </source>
</evidence>
<proteinExistence type="inferred from homology"/>
<keyword evidence="7 10" id="KW-0573">Peptidoglycan synthesis</keyword>
<keyword evidence="5 10" id="KW-0067">ATP-binding</keyword>
<dbReference type="EMBL" id="FOMX01000005">
    <property type="protein sequence ID" value="SFD85736.1"/>
    <property type="molecule type" value="Genomic_DNA"/>
</dbReference>
<gene>
    <name evidence="10" type="primary">murF</name>
    <name evidence="14" type="ORF">SAMN02745121_01903</name>
</gene>
<keyword evidence="9 10" id="KW-0961">Cell wall biogenesis/degradation</keyword>
<keyword evidence="8 10" id="KW-0131">Cell cycle</keyword>
<dbReference type="GO" id="GO:0071555">
    <property type="term" value="P:cell wall organization"/>
    <property type="evidence" value="ECO:0007669"/>
    <property type="project" value="UniProtKB-KW"/>
</dbReference>
<evidence type="ECO:0000256" key="1">
    <source>
        <dbReference type="ARBA" id="ARBA00022490"/>
    </source>
</evidence>
<dbReference type="NCBIfam" id="TIGR01143">
    <property type="entry name" value="murF"/>
    <property type="match status" value="1"/>
</dbReference>
<sequence>MHFTPETLAATTGGLLLRAGSREIRGAFVDSRDPVPGGLFVPIVAARDGHAFIPDAIRAGAAAVLQAPGHPLPDDPTVTVIEVADTFAALTVLGRAARDRCSGPVVAISGSNGKTTTRALIEAVLRSRHGLVLATRGNLNNHLGVPLSLLNGPDHPEAIVLELGMSAPGENERLAAVVRPDVAVITSVALEHLEFMGSLEAIAAAEAEPLRHVRPGGVAVVPDDEPLLPPHFPPGLSILRFGEGPDAAVRVVGVELDERTHATLQLQLPGGGSEEIRLSLRVFGAHNARNAAAALAVGLHLNCPVGPMIEALEGVQPVGDRGRVLRFDEHHLLIADNYNANPGSVTAALHSLAALRPSRPGPLAAVLGDMLELGERGPELHAEVGRLAAALKLDALFTFGTLSQAAAEAAKAGGIASWHAGLCVSDLVAAVRAAFAERPGALLVKGSRGMKLERVVEALLQAPPKAV</sequence>
<dbReference type="GO" id="GO:0047480">
    <property type="term" value="F:UDP-N-acetylmuramoyl-tripeptide-D-alanyl-D-alanine ligase activity"/>
    <property type="evidence" value="ECO:0007669"/>
    <property type="project" value="UniProtKB-UniRule"/>
</dbReference>
<reference evidence="15" key="1">
    <citation type="submission" date="2016-10" db="EMBL/GenBank/DDBJ databases">
        <authorList>
            <person name="Varghese N."/>
            <person name="Submissions S."/>
        </authorList>
    </citation>
    <scope>NUCLEOTIDE SEQUENCE [LARGE SCALE GENOMIC DNA]</scope>
    <source>
        <strain evidence="15">ATCC 25963</strain>
    </source>
</reference>
<dbReference type="SUPFAM" id="SSF53244">
    <property type="entry name" value="MurD-like peptide ligases, peptide-binding domain"/>
    <property type="match status" value="1"/>
</dbReference>
<comment type="subcellular location">
    <subcellularLocation>
        <location evidence="10 11">Cytoplasm</location>
    </subcellularLocation>
</comment>
<evidence type="ECO:0000259" key="12">
    <source>
        <dbReference type="Pfam" id="PF02875"/>
    </source>
</evidence>
<dbReference type="RefSeq" id="WP_096330700.1">
    <property type="nucleotide sequence ID" value="NZ_FOMX01000005.1"/>
</dbReference>
<evidence type="ECO:0000256" key="7">
    <source>
        <dbReference type="ARBA" id="ARBA00022984"/>
    </source>
</evidence>
<dbReference type="GO" id="GO:0008766">
    <property type="term" value="F:UDP-N-acetylmuramoylalanyl-D-glutamyl-2,6-diaminopimelate-D-alanyl-D-alanine ligase activity"/>
    <property type="evidence" value="ECO:0007669"/>
    <property type="project" value="RHEA"/>
</dbReference>
<keyword evidence="2 10" id="KW-0436">Ligase</keyword>
<dbReference type="InterPro" id="IPR013221">
    <property type="entry name" value="Mur_ligase_cen"/>
</dbReference>
<dbReference type="Pfam" id="PF08245">
    <property type="entry name" value="Mur_ligase_M"/>
    <property type="match status" value="1"/>
</dbReference>
<dbReference type="GO" id="GO:0005737">
    <property type="term" value="C:cytoplasm"/>
    <property type="evidence" value="ECO:0007669"/>
    <property type="project" value="UniProtKB-SubCell"/>
</dbReference>
<dbReference type="Gene3D" id="3.90.190.20">
    <property type="entry name" value="Mur ligase, C-terminal domain"/>
    <property type="match status" value="1"/>
</dbReference>
<evidence type="ECO:0000256" key="8">
    <source>
        <dbReference type="ARBA" id="ARBA00023306"/>
    </source>
</evidence>
<dbReference type="GO" id="GO:0005524">
    <property type="term" value="F:ATP binding"/>
    <property type="evidence" value="ECO:0007669"/>
    <property type="project" value="UniProtKB-UniRule"/>
</dbReference>
<feature type="domain" description="Mur ligase central" evidence="13">
    <location>
        <begin position="108"/>
        <end position="297"/>
    </location>
</feature>
<dbReference type="InterPro" id="IPR036565">
    <property type="entry name" value="Mur-like_cat_sf"/>
</dbReference>
<dbReference type="InterPro" id="IPR004101">
    <property type="entry name" value="Mur_ligase_C"/>
</dbReference>
<evidence type="ECO:0000256" key="9">
    <source>
        <dbReference type="ARBA" id="ARBA00023316"/>
    </source>
</evidence>
<keyword evidence="15" id="KW-1185">Reference proteome</keyword>
<dbReference type="Gene3D" id="3.40.1390.10">
    <property type="entry name" value="MurE/MurF, N-terminal domain"/>
    <property type="match status" value="1"/>
</dbReference>
<comment type="pathway">
    <text evidence="10 11">Cell wall biogenesis; peptidoglycan biosynthesis.</text>
</comment>
<feature type="binding site" evidence="10">
    <location>
        <begin position="110"/>
        <end position="116"/>
    </location>
    <ligand>
        <name>ATP</name>
        <dbReference type="ChEBI" id="CHEBI:30616"/>
    </ligand>
</feature>
<dbReference type="AlphaFoldDB" id="A0A1I1VRS8"/>
<comment type="function">
    <text evidence="10 11">Involved in cell wall formation. Catalyzes the final step in the synthesis of UDP-N-acetylmuramoyl-pentapeptide, the precursor of murein.</text>
</comment>
<dbReference type="PANTHER" id="PTHR43024:SF1">
    <property type="entry name" value="UDP-N-ACETYLMURAMOYL-TRIPEPTIDE--D-ALANYL-D-ALANINE LIGASE"/>
    <property type="match status" value="1"/>
</dbReference>
<dbReference type="UniPathway" id="UPA00219"/>
<comment type="catalytic activity">
    <reaction evidence="10 11">
        <text>D-alanyl-D-alanine + UDP-N-acetyl-alpha-D-muramoyl-L-alanyl-gamma-D-glutamyl-meso-2,6-diaminopimelate + ATP = UDP-N-acetyl-alpha-D-muramoyl-L-alanyl-gamma-D-glutamyl-meso-2,6-diaminopimeloyl-D-alanyl-D-alanine + ADP + phosphate + H(+)</text>
        <dbReference type="Rhea" id="RHEA:28374"/>
        <dbReference type="ChEBI" id="CHEBI:15378"/>
        <dbReference type="ChEBI" id="CHEBI:30616"/>
        <dbReference type="ChEBI" id="CHEBI:43474"/>
        <dbReference type="ChEBI" id="CHEBI:57822"/>
        <dbReference type="ChEBI" id="CHEBI:61386"/>
        <dbReference type="ChEBI" id="CHEBI:83905"/>
        <dbReference type="ChEBI" id="CHEBI:456216"/>
        <dbReference type="EC" id="6.3.2.10"/>
    </reaction>
</comment>
<dbReference type="GO" id="GO:0008360">
    <property type="term" value="P:regulation of cell shape"/>
    <property type="evidence" value="ECO:0007669"/>
    <property type="project" value="UniProtKB-KW"/>
</dbReference>
<evidence type="ECO:0000313" key="15">
    <source>
        <dbReference type="Proteomes" id="UP000199400"/>
    </source>
</evidence>
<keyword evidence="1 10" id="KW-0963">Cytoplasm</keyword>
<protein>
    <recommendedName>
        <fullName evidence="10 11">UDP-N-acetylmuramoyl-tripeptide--D-alanyl-D-alanine ligase</fullName>
        <ecNumber evidence="10 11">6.3.2.10</ecNumber>
    </recommendedName>
    <alternativeName>
        <fullName evidence="10">D-alanyl-D-alanine-adding enzyme</fullName>
    </alternativeName>
</protein>
<dbReference type="OrthoDB" id="9801978at2"/>
<keyword evidence="3 10" id="KW-0132">Cell division</keyword>
<evidence type="ECO:0000259" key="13">
    <source>
        <dbReference type="Pfam" id="PF08245"/>
    </source>
</evidence>
<dbReference type="SUPFAM" id="SSF63418">
    <property type="entry name" value="MurE/MurF N-terminal domain"/>
    <property type="match status" value="1"/>
</dbReference>
<keyword evidence="4 10" id="KW-0547">Nucleotide-binding</keyword>
<evidence type="ECO:0000256" key="4">
    <source>
        <dbReference type="ARBA" id="ARBA00022741"/>
    </source>
</evidence>
<dbReference type="InterPro" id="IPR035911">
    <property type="entry name" value="MurE/MurF_N"/>
</dbReference>
<organism evidence="14 15">
    <name type="scientific">Nannocystis exedens</name>
    <dbReference type="NCBI Taxonomy" id="54"/>
    <lineage>
        <taxon>Bacteria</taxon>
        <taxon>Pseudomonadati</taxon>
        <taxon>Myxococcota</taxon>
        <taxon>Polyangia</taxon>
        <taxon>Nannocystales</taxon>
        <taxon>Nannocystaceae</taxon>
        <taxon>Nannocystis</taxon>
    </lineage>
</organism>
<dbReference type="Proteomes" id="UP000199400">
    <property type="component" value="Unassembled WGS sequence"/>
</dbReference>
<dbReference type="Pfam" id="PF02875">
    <property type="entry name" value="Mur_ligase_C"/>
    <property type="match status" value="1"/>
</dbReference>
<evidence type="ECO:0000256" key="5">
    <source>
        <dbReference type="ARBA" id="ARBA00022840"/>
    </source>
</evidence>
<dbReference type="Gene3D" id="3.40.1190.10">
    <property type="entry name" value="Mur-like, catalytic domain"/>
    <property type="match status" value="1"/>
</dbReference>
<dbReference type="EC" id="6.3.2.10" evidence="10 11"/>
<evidence type="ECO:0000313" key="14">
    <source>
        <dbReference type="EMBL" id="SFD85736.1"/>
    </source>
</evidence>
<evidence type="ECO:0000256" key="3">
    <source>
        <dbReference type="ARBA" id="ARBA00022618"/>
    </source>
</evidence>
<dbReference type="InterPro" id="IPR051046">
    <property type="entry name" value="MurCDEF_CellWall_CoF430Synth"/>
</dbReference>
<evidence type="ECO:0000256" key="10">
    <source>
        <dbReference type="HAMAP-Rule" id="MF_02019"/>
    </source>
</evidence>
<feature type="domain" description="Mur ligase C-terminal" evidence="12">
    <location>
        <begin position="324"/>
        <end position="448"/>
    </location>
</feature>
<dbReference type="HAMAP" id="MF_02019">
    <property type="entry name" value="MurF"/>
    <property type="match status" value="1"/>
</dbReference>
<dbReference type="GO" id="GO:0051301">
    <property type="term" value="P:cell division"/>
    <property type="evidence" value="ECO:0007669"/>
    <property type="project" value="UniProtKB-KW"/>
</dbReference>
<accession>A0A1I1VRS8</accession>